<dbReference type="Pfam" id="PF14429">
    <property type="entry name" value="DOCK-C2"/>
    <property type="match status" value="1"/>
</dbReference>
<dbReference type="GO" id="GO:0031267">
    <property type="term" value="F:small GTPase binding"/>
    <property type="evidence" value="ECO:0007669"/>
    <property type="project" value="TreeGrafter"/>
</dbReference>
<dbReference type="Pfam" id="PF23554">
    <property type="entry name" value="TPR_DOCK"/>
    <property type="match status" value="1"/>
</dbReference>
<dbReference type="PROSITE" id="PS51651">
    <property type="entry name" value="DOCKER"/>
    <property type="match status" value="1"/>
</dbReference>
<organism evidence="12 13">
    <name type="scientific">Patella caerulea</name>
    <name type="common">Rayed Mediterranean limpet</name>
    <dbReference type="NCBI Taxonomy" id="87958"/>
    <lineage>
        <taxon>Eukaryota</taxon>
        <taxon>Metazoa</taxon>
        <taxon>Spiralia</taxon>
        <taxon>Lophotrochozoa</taxon>
        <taxon>Mollusca</taxon>
        <taxon>Gastropoda</taxon>
        <taxon>Patellogastropoda</taxon>
        <taxon>Patelloidea</taxon>
        <taxon>Patellidae</taxon>
        <taxon>Patella</taxon>
    </lineage>
</organism>
<dbReference type="InterPro" id="IPR027357">
    <property type="entry name" value="DOCKER_dom"/>
</dbReference>
<dbReference type="InterPro" id="IPR042455">
    <property type="entry name" value="DOCK_N_sub1"/>
</dbReference>
<dbReference type="InterPro" id="IPR036028">
    <property type="entry name" value="SH3-like_dom_sf"/>
</dbReference>
<dbReference type="InterPro" id="IPR027007">
    <property type="entry name" value="C2_DOCK-type_domain"/>
</dbReference>
<dbReference type="Pfam" id="PF16172">
    <property type="entry name" value="DOCK_N"/>
    <property type="match status" value="1"/>
</dbReference>
<dbReference type="InterPro" id="IPR032376">
    <property type="entry name" value="DOCK_N"/>
</dbReference>
<dbReference type="PROSITE" id="PS51650">
    <property type="entry name" value="C2_DOCK"/>
    <property type="match status" value="1"/>
</dbReference>
<dbReference type="GO" id="GO:0005886">
    <property type="term" value="C:plasma membrane"/>
    <property type="evidence" value="ECO:0007669"/>
    <property type="project" value="TreeGrafter"/>
</dbReference>
<dbReference type="InterPro" id="IPR035892">
    <property type="entry name" value="C2_domain_sf"/>
</dbReference>
<dbReference type="EMBL" id="JAZGQO010000001">
    <property type="protein sequence ID" value="KAK6196187.1"/>
    <property type="molecule type" value="Genomic_DNA"/>
</dbReference>
<dbReference type="InterPro" id="IPR046773">
    <property type="entry name" value="DOCKER_Lobe_C"/>
</dbReference>
<dbReference type="InterPro" id="IPR001452">
    <property type="entry name" value="SH3_domain"/>
</dbReference>
<dbReference type="GO" id="GO:0007520">
    <property type="term" value="P:myoblast fusion"/>
    <property type="evidence" value="ECO:0007669"/>
    <property type="project" value="TreeGrafter"/>
</dbReference>
<dbReference type="InterPro" id="IPR043161">
    <property type="entry name" value="DOCK_C_lobe_A"/>
</dbReference>
<dbReference type="Gene3D" id="1.25.40.410">
    <property type="match status" value="1"/>
</dbReference>
<keyword evidence="3" id="KW-0963">Cytoplasm</keyword>
<reference evidence="12 13" key="1">
    <citation type="submission" date="2024-01" db="EMBL/GenBank/DDBJ databases">
        <title>The genome of the rayed Mediterranean limpet Patella caerulea (Linnaeus, 1758).</title>
        <authorList>
            <person name="Anh-Thu Weber A."/>
            <person name="Halstead-Nussloch G."/>
        </authorList>
    </citation>
    <scope>NUCLEOTIDE SEQUENCE [LARGE SCALE GENOMIC DNA]</scope>
    <source>
        <strain evidence="12">AATW-2023a</strain>
        <tissue evidence="12">Whole specimen</tissue>
    </source>
</reference>
<feature type="compositionally biased region" description="Polar residues" evidence="8">
    <location>
        <begin position="1685"/>
        <end position="1698"/>
    </location>
</feature>
<keyword evidence="4" id="KW-0597">Phosphoprotein</keyword>
<dbReference type="Gene3D" id="1.20.1270.350">
    <property type="entry name" value="Dedicator of cytokinesis N-terminal subdomain"/>
    <property type="match status" value="1"/>
</dbReference>
<dbReference type="SUPFAM" id="SSF50044">
    <property type="entry name" value="SH3-domain"/>
    <property type="match status" value="1"/>
</dbReference>
<dbReference type="InterPro" id="IPR046770">
    <property type="entry name" value="DOCKER_Lobe_B"/>
</dbReference>
<dbReference type="Pfam" id="PF06920">
    <property type="entry name" value="DHR-2_Lobe_A"/>
    <property type="match status" value="1"/>
</dbReference>
<evidence type="ECO:0000259" key="11">
    <source>
        <dbReference type="PROSITE" id="PS51651"/>
    </source>
</evidence>
<feature type="compositionally biased region" description="Low complexity" evidence="8">
    <location>
        <begin position="1646"/>
        <end position="1660"/>
    </location>
</feature>
<evidence type="ECO:0000256" key="8">
    <source>
        <dbReference type="SAM" id="MobiDB-lite"/>
    </source>
</evidence>
<evidence type="ECO:0008006" key="14">
    <source>
        <dbReference type="Google" id="ProtNLM"/>
    </source>
</evidence>
<dbReference type="InterPro" id="IPR026791">
    <property type="entry name" value="DOCK"/>
</dbReference>
<name>A0AAN8KN63_PATCE</name>
<dbReference type="SUPFAM" id="SSF48371">
    <property type="entry name" value="ARM repeat"/>
    <property type="match status" value="1"/>
</dbReference>
<keyword evidence="2 6" id="KW-0728">SH3 domain</keyword>
<dbReference type="InterPro" id="IPR016024">
    <property type="entry name" value="ARM-type_fold"/>
</dbReference>
<accession>A0AAN8KN63</accession>
<dbReference type="Pfam" id="PF20422">
    <property type="entry name" value="DHR-2_Lobe_B"/>
    <property type="match status" value="1"/>
</dbReference>
<feature type="domain" description="C2 DOCK-type" evidence="10">
    <location>
        <begin position="418"/>
        <end position="608"/>
    </location>
</feature>
<evidence type="ECO:0000256" key="7">
    <source>
        <dbReference type="PROSITE-ProRule" id="PRU00983"/>
    </source>
</evidence>
<comment type="caution">
    <text evidence="12">The sequence shown here is derived from an EMBL/GenBank/DDBJ whole genome shotgun (WGS) entry which is preliminary data.</text>
</comment>
<dbReference type="Gene3D" id="1.20.58.740">
    <property type="match status" value="1"/>
</dbReference>
<evidence type="ECO:0000313" key="13">
    <source>
        <dbReference type="Proteomes" id="UP001347796"/>
    </source>
</evidence>
<dbReference type="InterPro" id="IPR043162">
    <property type="entry name" value="DOCK_C_lobe_C"/>
</dbReference>
<feature type="compositionally biased region" description="Low complexity" evidence="8">
    <location>
        <begin position="1755"/>
        <end position="1779"/>
    </location>
</feature>
<feature type="region of interest" description="Disordered" evidence="8">
    <location>
        <begin position="1639"/>
        <end position="1698"/>
    </location>
</feature>
<dbReference type="GO" id="GO:0007264">
    <property type="term" value="P:small GTPase-mediated signal transduction"/>
    <property type="evidence" value="ECO:0007669"/>
    <property type="project" value="InterPro"/>
</dbReference>
<comment type="similarity">
    <text evidence="7">Belongs to the DOCK family.</text>
</comment>
<dbReference type="CDD" id="cd11872">
    <property type="entry name" value="SH3_DOCK_AB"/>
    <property type="match status" value="1"/>
</dbReference>
<dbReference type="GO" id="GO:0016477">
    <property type="term" value="P:cell migration"/>
    <property type="evidence" value="ECO:0007669"/>
    <property type="project" value="TreeGrafter"/>
</dbReference>
<dbReference type="Gene3D" id="2.30.30.40">
    <property type="entry name" value="SH3 Domains"/>
    <property type="match status" value="1"/>
</dbReference>
<feature type="compositionally biased region" description="Pro residues" evidence="8">
    <location>
        <begin position="1818"/>
        <end position="1836"/>
    </location>
</feature>
<evidence type="ECO:0000256" key="6">
    <source>
        <dbReference type="PROSITE-ProRule" id="PRU00192"/>
    </source>
</evidence>
<dbReference type="PANTHER" id="PTHR45653">
    <property type="entry name" value="DEDICATOR OF CYTOKINESIS"/>
    <property type="match status" value="1"/>
</dbReference>
<dbReference type="PANTHER" id="PTHR45653:SF10">
    <property type="entry name" value="MYOBLAST CITY, ISOFORM B"/>
    <property type="match status" value="1"/>
</dbReference>
<sequence>MTVWRKTDAKTKLCVAIYNYNGVGDYKLQLDVGDAVQIIEECEEWYRGFAIKNKRLLGIFPKSFVCVKECVSEMHGGMEIITPKEPLVAQEISSVLKEWNDIWKMLYVIRGKDFDRVKDMLTDLFAWRQKALSRKLTIDELGALQQQVTMKIDYGNALLNRDLVVRDNFGNVLNLDHTSIIEVYRRHVTAAETIKNIRLESSGIEVESESKFAWPSTFNLFVMLRNFVVKIGEDADILMNLYDSKEGKFISENYIVKWTKEGVPKDIEMLNNFKVVFTDLGTKDRLREKVFLVFQIIRIGVMDTKAQSPKNTQRIRRPFGVAAMDISELIQGTKEYNEDQQHFIPFQQCGEEFMETVTKKVIVAKDINHKGQGVWVSMKVLSGDLKQVQEDYPHVVSQGCTFARKIGFPEVIMPGDVRNDIYITIMSGEFYKSATKTTDRNVEVTVLVCNSRGDALQEVISHGCGEEMCGEYKSMVYYHEDKPKWHETLKVTISSTEEEFRGLHLKFLFKHRSSAEAKDKSEKPFAMSYIRLMNENGTTMEDCVHELLVYKLECKKHEDRGYLNLPTNKKELEHRYANHPSGKIHVQSKSGSIVYNSKDSFTMETYVCSTKLTNNLDLLGLLKWQEVLSDTKSLQRHLEHLMKEEGEEIVKFLQDLLDSLFNILMQNTNSELCDNLVFDALVYIIALISDRKYHQFRPVLDAYIDSNFSFAMAYNKLMAILKYYVDNANEKSDHEQPLLRAMKSLEYILKFVIKSRQLFAMINEGRGKQQFEMTLKQLLLSINGMMMYTSDQTLLVQGAALKYISSIVADVITVFDPVELATIMVQFIANVPKDRLARQKMKCIDDLIHTDLFKRAECRQVLIKAIFQHTKEMMEKNVEIEACVDVLSDIMHCLYLPETGIHDSDLTIVTKAILRTVIQTVIGMDRKSTAVGKCVSVMLSILRQMSENHYLSYIESFPTTFDLLDFLMEILMVFQDLVGHNVFPKDWVEMVMIQNSIILRALRFFANTIHDKFSNPFEQQLWNNFFHCAKDFLTQDALQLERFTQTKRNKIVTKYKDMRREAGFEIRSMWFNLGPNKIHFIPDLVGPILEVTLIPETELRKATIPIFFDMMQCEFGQPIPKSNRIQGNFNFVENEMITQLDVLVEEGRGDPEYQELMYEILYSKCDGHSTMREQGLSFVEMIQKLLQRLLEYRLIMKDEVKEHRMSCIVNLLDFYHTINRQEMYIRYLHKLHDLHMECDNFTEAGYTLILYAKLLNWSDEQLPPMLHNNKYPEAITHRELKEYLYYDIISCFDKGKMWEKGIELCKELTQLYEKELFDYVSLSKTHKRLAELFDNIMRQMRPEPEYFRVGYYGYGFPSFLQNKAFIYRGKEYERLVDFNARMQILFPNAELMKTLDPPTHEIKESPRQHLQINAVSPIMELKEPFKNKQVGEQILKYYMVNEVQKFTYSRKSDESPNDVTKMWLERTNLVTSYPLPGIVGWYPVVSMSTFAVSPLESAIETLENKNKKILSTIEQHRLDPNLRVDPLGMLLNGVVDPAVNGGISMYKVFYNGEYLLHSECQHDSELVEKLKQLTLQQVTLLRDALMIHRRKAPENLKPFHTHMEQRFAEMCNIIEREYGIKVADKGFASASLRRNQSLPNTAIGRTSDYYTSTSSSSSSDINSLTPNKYPSGHRTQSVWVRPDKTSVSPGKTSLQSKMGNIIKRASAVADSITDNRTSLEQPIELSEQLVTRRPPRPESDKNSRPVSNQFRGDNLSTSSLSLASNTTATSDTSDAFSSDEPPPLPEKSAYADYTNTVDVDPQSLPRRPSATPSIKNKPQPPLPEADRPPPVPKKPH</sequence>
<dbReference type="PROSITE" id="PS50002">
    <property type="entry name" value="SH3"/>
    <property type="match status" value="1"/>
</dbReference>
<evidence type="ECO:0000256" key="1">
    <source>
        <dbReference type="ARBA" id="ARBA00004496"/>
    </source>
</evidence>
<dbReference type="SMART" id="SM00326">
    <property type="entry name" value="SH3"/>
    <property type="match status" value="1"/>
</dbReference>
<evidence type="ECO:0000313" key="12">
    <source>
        <dbReference type="EMBL" id="KAK6196187.1"/>
    </source>
</evidence>
<dbReference type="GO" id="GO:0005085">
    <property type="term" value="F:guanyl-nucleotide exchange factor activity"/>
    <property type="evidence" value="ECO:0007669"/>
    <property type="project" value="UniProtKB-KW"/>
</dbReference>
<dbReference type="InterPro" id="IPR056372">
    <property type="entry name" value="TPR_DOCK"/>
</dbReference>
<evidence type="ECO:0000256" key="4">
    <source>
        <dbReference type="ARBA" id="ARBA00022553"/>
    </source>
</evidence>
<keyword evidence="5" id="KW-0344">Guanine-nucleotide releasing factor</keyword>
<dbReference type="GO" id="GO:0005737">
    <property type="term" value="C:cytoplasm"/>
    <property type="evidence" value="ECO:0007669"/>
    <property type="project" value="UniProtKB-SubCell"/>
</dbReference>
<dbReference type="Proteomes" id="UP001347796">
    <property type="component" value="Unassembled WGS sequence"/>
</dbReference>
<evidence type="ECO:0000256" key="3">
    <source>
        <dbReference type="ARBA" id="ARBA00022490"/>
    </source>
</evidence>
<proteinExistence type="inferred from homology"/>
<evidence type="ECO:0000256" key="2">
    <source>
        <dbReference type="ARBA" id="ARBA00022443"/>
    </source>
</evidence>
<feature type="domain" description="DOCKER" evidence="11">
    <location>
        <begin position="1215"/>
        <end position="1623"/>
    </location>
</feature>
<dbReference type="Gene3D" id="2.60.40.150">
    <property type="entry name" value="C2 domain"/>
    <property type="match status" value="1"/>
</dbReference>
<gene>
    <name evidence="12" type="ORF">SNE40_001458</name>
</gene>
<dbReference type="InterPro" id="IPR046769">
    <property type="entry name" value="DOCKER_Lobe_A"/>
</dbReference>
<feature type="domain" description="SH3" evidence="9">
    <location>
        <begin position="9"/>
        <end position="70"/>
    </location>
</feature>
<dbReference type="Pfam" id="PF20421">
    <property type="entry name" value="DHR-2_Lobe_C"/>
    <property type="match status" value="1"/>
</dbReference>
<feature type="region of interest" description="Disordered" evidence="8">
    <location>
        <begin position="1713"/>
        <end position="1836"/>
    </location>
</feature>
<feature type="compositionally biased region" description="Polar residues" evidence="8">
    <location>
        <begin position="1661"/>
        <end position="1678"/>
    </location>
</feature>
<evidence type="ECO:0000256" key="5">
    <source>
        <dbReference type="ARBA" id="ARBA00022658"/>
    </source>
</evidence>
<evidence type="ECO:0000259" key="9">
    <source>
        <dbReference type="PROSITE" id="PS50002"/>
    </source>
</evidence>
<protein>
    <recommendedName>
        <fullName evidence="14">Dedicator of cytokinesis protein 1</fullName>
    </recommendedName>
</protein>
<evidence type="ECO:0000259" key="10">
    <source>
        <dbReference type="PROSITE" id="PS51650"/>
    </source>
</evidence>
<keyword evidence="13" id="KW-1185">Reference proteome</keyword>
<comment type="subcellular location">
    <subcellularLocation>
        <location evidence="1">Cytoplasm</location>
    </subcellularLocation>
</comment>